<keyword evidence="3" id="KW-0963">Cytoplasm</keyword>
<dbReference type="Pfam" id="PF05636">
    <property type="entry name" value="HIGH_NTase1"/>
    <property type="match status" value="1"/>
</dbReference>
<sequence>MKACGIIVEYNPFHNGHNYHAKKARELSKADVVVAVMSGNFLQRGEPAVIDKWMRANEALQNGVDLVVELPIQWSLQSADYFARGGILLLQALKCESYCFGTDAASEFDYQAFGKFVKENQKTINQTFQQLSNPTMTYAQTMTEVYRELYPQLLLTGEQPNHVLGLTYAQENAQYTNPMKSIPLPRIGASYHSKEIHNEIASATAIRKAIIEGLSVEQVVPQQTTSDLQAYQITWNNYWEFLKYRIIISSVDELREIYQMVEGLEYRLKSLIYEANSFEEFVQAVKTKRYTQTRIQRLLCYVLLNIKTSDIKEAWESNYLHVLGFTENGQRYLKEKKAVIDYPVLSKIGKKEEQAYKLTVRSDKVYQMANSDVLEQNFGKFPIRNNPM</sequence>
<dbReference type="PANTHER" id="PTHR37825">
    <property type="entry name" value="TRNA(MET) CYTIDINE ACETATE LIGASE"/>
    <property type="match status" value="1"/>
</dbReference>
<feature type="binding site" evidence="3">
    <location>
        <begin position="7"/>
        <end position="20"/>
    </location>
    <ligand>
        <name>ATP</name>
        <dbReference type="ChEBI" id="CHEBI:30616"/>
    </ligand>
</feature>
<proteinExistence type="inferred from homology"/>
<dbReference type="EC" id="6.3.4.-" evidence="3"/>
<keyword evidence="1 3" id="KW-0436">Ligase</keyword>
<dbReference type="InterPro" id="IPR014729">
    <property type="entry name" value="Rossmann-like_a/b/a_fold"/>
</dbReference>
<reference evidence="4 5" key="2">
    <citation type="submission" date="2024-03" db="EMBL/GenBank/DDBJ databases">
        <title>The Genome Sequence of Enterococcus sp. DIV2402.</title>
        <authorList>
            <consortium name="The Broad Institute Genomics Platform"/>
            <consortium name="The Broad Institute Microbial Omics Core"/>
            <consortium name="The Broad Institute Genomic Center for Infectious Diseases"/>
            <person name="Earl A."/>
            <person name="Manson A."/>
            <person name="Gilmore M."/>
            <person name="Schwartman J."/>
            <person name="Shea T."/>
            <person name="Abouelleil A."/>
            <person name="Cao P."/>
            <person name="Chapman S."/>
            <person name="Cusick C."/>
            <person name="Young S."/>
            <person name="Neafsey D."/>
            <person name="Nusbaum C."/>
            <person name="Birren B."/>
        </authorList>
    </citation>
    <scope>NUCLEOTIDE SEQUENCE [LARGE SCALE GENOMIC DNA]</scope>
    <source>
        <strain evidence="4 5">DIV2402</strain>
    </source>
</reference>
<dbReference type="PANTHER" id="PTHR37825:SF1">
    <property type="entry name" value="TRNA(MET) CYTIDINE ACETATE LIGASE"/>
    <property type="match status" value="1"/>
</dbReference>
<name>A0ABZ2SPM2_9ENTE</name>
<dbReference type="SUPFAM" id="SSF52374">
    <property type="entry name" value="Nucleotidylyl transferase"/>
    <property type="match status" value="1"/>
</dbReference>
<feature type="binding site" evidence="3">
    <location>
        <begin position="186"/>
        <end position="187"/>
    </location>
    <ligand>
        <name>ATP</name>
        <dbReference type="ChEBI" id="CHEBI:30616"/>
    </ligand>
</feature>
<feature type="binding site" evidence="3">
    <location>
        <position position="101"/>
    </location>
    <ligand>
        <name>ATP</name>
        <dbReference type="ChEBI" id="CHEBI:30616"/>
    </ligand>
</feature>
<comment type="similarity">
    <text evidence="3">Belongs to the TmcAL family.</text>
</comment>
<evidence type="ECO:0000256" key="2">
    <source>
        <dbReference type="ARBA" id="ARBA00022694"/>
    </source>
</evidence>
<protein>
    <recommendedName>
        <fullName evidence="3">tRNA(Met) cytidine acetate ligase</fullName>
        <ecNumber evidence="3">6.3.4.-</ecNumber>
    </recommendedName>
</protein>
<reference evidence="4 5" key="1">
    <citation type="submission" date="2021-03" db="EMBL/GenBank/DDBJ databases">
        <authorList>
            <person name="Gilmore M.S."/>
            <person name="Schwartzman J."/>
            <person name="Van Tyne D."/>
            <person name="Martin M."/>
            <person name="Earl A.M."/>
            <person name="Manson A.L."/>
            <person name="Straub T."/>
            <person name="Salamzade R."/>
            <person name="Saavedra J."/>
            <person name="Lebreton F."/>
            <person name="Prichula J."/>
            <person name="Schaufler K."/>
            <person name="Gaca A."/>
            <person name="Sgardioli B."/>
            <person name="Wagenaar J."/>
            <person name="Strong T."/>
        </authorList>
    </citation>
    <scope>NUCLEOTIDE SEQUENCE [LARGE SCALE GENOMIC DNA]</scope>
    <source>
        <strain evidence="4 5">DIV2402</strain>
    </source>
</reference>
<dbReference type="NCBIfam" id="NF010191">
    <property type="entry name" value="PRK13670.1"/>
    <property type="match status" value="1"/>
</dbReference>
<dbReference type="HAMAP" id="MF_01539">
    <property type="entry name" value="TmcAL"/>
    <property type="match status" value="1"/>
</dbReference>
<evidence type="ECO:0000256" key="3">
    <source>
        <dbReference type="HAMAP-Rule" id="MF_01539"/>
    </source>
</evidence>
<comment type="catalytic activity">
    <reaction evidence="3">
        <text>cytidine(34) in elongator tRNA(Met) + acetate + ATP = N(4)-acetylcytidine(34) in elongator tRNA(Met) + AMP + diphosphate</text>
        <dbReference type="Rhea" id="RHEA:58144"/>
        <dbReference type="Rhea" id="RHEA-COMP:10693"/>
        <dbReference type="Rhea" id="RHEA-COMP:10694"/>
        <dbReference type="ChEBI" id="CHEBI:30089"/>
        <dbReference type="ChEBI" id="CHEBI:30616"/>
        <dbReference type="ChEBI" id="CHEBI:33019"/>
        <dbReference type="ChEBI" id="CHEBI:74900"/>
        <dbReference type="ChEBI" id="CHEBI:82748"/>
        <dbReference type="ChEBI" id="CHEBI:456215"/>
    </reaction>
</comment>
<keyword evidence="2 3" id="KW-0819">tRNA processing</keyword>
<feature type="binding site" evidence="3">
    <location>
        <position position="161"/>
    </location>
    <ligand>
        <name>ATP</name>
        <dbReference type="ChEBI" id="CHEBI:30616"/>
    </ligand>
</feature>
<organism evidence="4 5">
    <name type="scientific">Candidatus Enterococcus lowellii</name>
    <dbReference type="NCBI Taxonomy" id="2230877"/>
    <lineage>
        <taxon>Bacteria</taxon>
        <taxon>Bacillati</taxon>
        <taxon>Bacillota</taxon>
        <taxon>Bacilli</taxon>
        <taxon>Lactobacillales</taxon>
        <taxon>Enterococcaceae</taxon>
        <taxon>Enterococcus</taxon>
    </lineage>
</organism>
<evidence type="ECO:0000313" key="4">
    <source>
        <dbReference type="EMBL" id="WYJ77665.1"/>
    </source>
</evidence>
<keyword evidence="3" id="KW-0694">RNA-binding</keyword>
<evidence type="ECO:0000313" key="5">
    <source>
        <dbReference type="Proteomes" id="UP000664701"/>
    </source>
</evidence>
<dbReference type="EMBL" id="CP147251">
    <property type="protein sequence ID" value="WYJ77665.1"/>
    <property type="molecule type" value="Genomic_DNA"/>
</dbReference>
<dbReference type="InterPro" id="IPR008513">
    <property type="entry name" value="tRNA(Met)_cyd_acetate_ligase"/>
</dbReference>
<keyword evidence="5" id="KW-1185">Reference proteome</keyword>
<accession>A0ABZ2SPM2</accession>
<comment type="function">
    <text evidence="3">Catalyzes the formation of N(4)-acetylcytidine (ac(4)C) at the wobble position of elongator tRNA(Met), using acetate and ATP as substrates. First activates an acetate ion to form acetyladenylate (Ac-AMP) and then transfers the acetyl group to tRNA to form ac(4)C34.</text>
</comment>
<dbReference type="RefSeq" id="WP_207940224.1">
    <property type="nucleotide sequence ID" value="NZ_CP147251.1"/>
</dbReference>
<evidence type="ECO:0000256" key="1">
    <source>
        <dbReference type="ARBA" id="ARBA00022598"/>
    </source>
</evidence>
<keyword evidence="3" id="KW-0820">tRNA-binding</keyword>
<comment type="subcellular location">
    <subcellularLocation>
        <location evidence="3">Cytoplasm</location>
    </subcellularLocation>
</comment>
<gene>
    <name evidence="3" type="primary">tmcAL</name>
    <name evidence="4" type="ORF">DOK78_002303</name>
</gene>
<keyword evidence="3" id="KW-0547">Nucleotide-binding</keyword>
<keyword evidence="3" id="KW-0067">ATP-binding</keyword>
<dbReference type="Gene3D" id="3.40.50.620">
    <property type="entry name" value="HUPs"/>
    <property type="match status" value="1"/>
</dbReference>
<dbReference type="Proteomes" id="UP000664701">
    <property type="component" value="Chromosome"/>
</dbReference>